<accession>A0AAU9IQ06</accession>
<evidence type="ECO:0000256" key="3">
    <source>
        <dbReference type="SAM" id="MobiDB-lite"/>
    </source>
</evidence>
<reference evidence="4" key="1">
    <citation type="submission" date="2021-09" db="EMBL/GenBank/DDBJ databases">
        <authorList>
            <consortium name="AG Swart"/>
            <person name="Singh M."/>
            <person name="Singh A."/>
            <person name="Seah K."/>
            <person name="Emmerich C."/>
        </authorList>
    </citation>
    <scope>NUCLEOTIDE SEQUENCE</scope>
    <source>
        <strain evidence="4">ATCC30299</strain>
    </source>
</reference>
<keyword evidence="5" id="KW-1185">Reference proteome</keyword>
<evidence type="ECO:0000256" key="1">
    <source>
        <dbReference type="ARBA" id="ARBA00006180"/>
    </source>
</evidence>
<dbReference type="AlphaFoldDB" id="A0AAU9IQ06"/>
<dbReference type="GO" id="GO:0019888">
    <property type="term" value="F:protein phosphatase regulator activity"/>
    <property type="evidence" value="ECO:0007669"/>
    <property type="project" value="TreeGrafter"/>
</dbReference>
<keyword evidence="2" id="KW-0131">Cell cycle</keyword>
<organism evidence="4 5">
    <name type="scientific">Blepharisma stoltei</name>
    <dbReference type="NCBI Taxonomy" id="1481888"/>
    <lineage>
        <taxon>Eukaryota</taxon>
        <taxon>Sar</taxon>
        <taxon>Alveolata</taxon>
        <taxon>Ciliophora</taxon>
        <taxon>Postciliodesmatophora</taxon>
        <taxon>Heterotrichea</taxon>
        <taxon>Heterotrichida</taxon>
        <taxon>Blepharismidae</taxon>
        <taxon>Blepharisma</taxon>
    </lineage>
</organism>
<dbReference type="InterPro" id="IPR016024">
    <property type="entry name" value="ARM-type_fold"/>
</dbReference>
<comment type="caution">
    <text evidence="4">The sequence shown here is derived from an EMBL/GenBank/DDBJ whole genome shotgun (WGS) entry which is preliminary data.</text>
</comment>
<dbReference type="InterPro" id="IPR007587">
    <property type="entry name" value="SAPS"/>
</dbReference>
<dbReference type="Proteomes" id="UP001162131">
    <property type="component" value="Unassembled WGS sequence"/>
</dbReference>
<dbReference type="Pfam" id="PF04499">
    <property type="entry name" value="SAPS"/>
    <property type="match status" value="1"/>
</dbReference>
<proteinExistence type="inferred from homology"/>
<protein>
    <submittedName>
        <fullName evidence="4">Uncharacterized protein</fullName>
    </submittedName>
</protein>
<evidence type="ECO:0000313" key="4">
    <source>
        <dbReference type="EMBL" id="CAG9316098.1"/>
    </source>
</evidence>
<dbReference type="SUPFAM" id="SSF48371">
    <property type="entry name" value="ARM repeat"/>
    <property type="match status" value="1"/>
</dbReference>
<dbReference type="GO" id="GO:0019903">
    <property type="term" value="F:protein phosphatase binding"/>
    <property type="evidence" value="ECO:0007669"/>
    <property type="project" value="InterPro"/>
</dbReference>
<name>A0AAU9IQ06_9CILI</name>
<sequence length="603" mass="69121">MRMMGNFGGSFWATFRGFQSPSRIDEILESEETTLTQVLDEEEVLQEMRNQNQKLIDFLNRDRILELIEYITIFPPEGCDNRRGHKFPFLASELFACETASLLDKFFADQELLEKLFNFFTTESLNLTLAGYASKLIISLFIRNPSEMLKFIIENSWNTWLLDHSEYKAIADIINRIVLVENLGDPFYIPQRKEIIQKLINNLASENPNAAFHSSQILCDLTNKPTEVNSWAELAGVIMQKESLNKLIEGLTADSTHNINAVVTVLRSIMTSSSRSDLLTLNKKPDEDSATILEDEESPEFIESFIQVLPKLKEILENVHNTQILTVFNEDIESLGEGKIKIIEVLYAAIKMEIKEIQAKIEEIEVVRVIVGLFFNYEWNSILHATFEQFANAVLASSSQALKEQLLKTSGFLNKMIEKGLNPTRPGTRNPSLRPGYMGYITKISNSLIKLSETHSEIAEILLATEKWAEYKSSYLEDRNFIENRHLGGYKPLSFGDHFADEDSKAEENSKNPFSSYTNNENANEDLEIPEEEIETTDKPLTNEDLMFDLTENEDKKGENNEPESEREQVRTETHEENQMEPDIYSDVNYWAPPVNVEDLEEL</sequence>
<dbReference type="PANTHER" id="PTHR12634">
    <property type="entry name" value="SIT4 YEAST -ASSOCIATING PROTEIN-RELATED"/>
    <property type="match status" value="1"/>
</dbReference>
<evidence type="ECO:0000313" key="5">
    <source>
        <dbReference type="Proteomes" id="UP001162131"/>
    </source>
</evidence>
<comment type="similarity">
    <text evidence="1">Belongs to the SAPS family.</text>
</comment>
<feature type="compositionally biased region" description="Basic and acidic residues" evidence="3">
    <location>
        <begin position="553"/>
        <end position="578"/>
    </location>
</feature>
<dbReference type="EMBL" id="CAJZBQ010000015">
    <property type="protein sequence ID" value="CAG9316098.1"/>
    <property type="molecule type" value="Genomic_DNA"/>
</dbReference>
<evidence type="ECO:0000256" key="2">
    <source>
        <dbReference type="ARBA" id="ARBA00023306"/>
    </source>
</evidence>
<feature type="compositionally biased region" description="Acidic residues" evidence="3">
    <location>
        <begin position="523"/>
        <end position="535"/>
    </location>
</feature>
<feature type="compositionally biased region" description="Polar residues" evidence="3">
    <location>
        <begin position="511"/>
        <end position="520"/>
    </location>
</feature>
<gene>
    <name evidence="4" type="ORF">BSTOLATCC_MIC15539</name>
</gene>
<feature type="region of interest" description="Disordered" evidence="3">
    <location>
        <begin position="502"/>
        <end position="603"/>
    </location>
</feature>
<dbReference type="PANTHER" id="PTHR12634:SF8">
    <property type="entry name" value="FIERY MOUNTAIN, ISOFORM D"/>
    <property type="match status" value="1"/>
</dbReference>